<comment type="caution">
    <text evidence="2">The sequence shown here is derived from an EMBL/GenBank/DDBJ whole genome shotgun (WGS) entry which is preliminary data.</text>
</comment>
<reference evidence="2 3" key="1">
    <citation type="submission" date="2019-01" db="EMBL/GenBank/DDBJ databases">
        <title>A draft genome assembly of the solar-powered sea slug Elysia chlorotica.</title>
        <authorList>
            <person name="Cai H."/>
            <person name="Li Q."/>
            <person name="Fang X."/>
            <person name="Li J."/>
            <person name="Curtis N.E."/>
            <person name="Altenburger A."/>
            <person name="Shibata T."/>
            <person name="Feng M."/>
            <person name="Maeda T."/>
            <person name="Schwartz J.A."/>
            <person name="Shigenobu S."/>
            <person name="Lundholm N."/>
            <person name="Nishiyama T."/>
            <person name="Yang H."/>
            <person name="Hasebe M."/>
            <person name="Li S."/>
            <person name="Pierce S.K."/>
            <person name="Wang J."/>
        </authorList>
    </citation>
    <scope>NUCLEOTIDE SEQUENCE [LARGE SCALE GENOMIC DNA]</scope>
    <source>
        <strain evidence="2">EC2010</strain>
        <tissue evidence="2">Whole organism of an adult</tissue>
    </source>
</reference>
<dbReference type="CDD" id="cd04301">
    <property type="entry name" value="NAT_SF"/>
    <property type="match status" value="1"/>
</dbReference>
<evidence type="ECO:0000313" key="2">
    <source>
        <dbReference type="EMBL" id="RUS80975.1"/>
    </source>
</evidence>
<dbReference type="InterPro" id="IPR016181">
    <property type="entry name" value="Acyl_CoA_acyltransferase"/>
</dbReference>
<sequence length="296" mass="33414">MDGCLHHVTTDELPDLRDWLVQYLPDSFKIYSVVKETINGRWQGTSLLTLGWPNILAVGEGPTSSQDIECAQYFNDPPLVSVFSPSHDHLKQLLTAPGYLDWTKPILFHFVCTRNTTTIQEVSESRGGNPQRAYRHGIKLIAKSGDIPLLPVPDGFEARALDPDTHTDLILSRWHHARKNADLYIRETLRRFPSVGLFDKRSGMCVAHEMGTKNGTIGRLYVHEDYRRRGLGKLTTSLLANQYFSQGLDVAILVFATNTLSLDMHSRMGFKVDGDGDFYTHYIGNPEDHEDILNFG</sequence>
<dbReference type="InterPro" id="IPR053225">
    <property type="entry name" value="Acyl-CoA_N-acyltransferase"/>
</dbReference>
<feature type="domain" description="N-acetyltransferase" evidence="1">
    <location>
        <begin position="156"/>
        <end position="288"/>
    </location>
</feature>
<dbReference type="AlphaFoldDB" id="A0A433THB5"/>
<dbReference type="SUPFAM" id="SSF55729">
    <property type="entry name" value="Acyl-CoA N-acyltransferases (Nat)"/>
    <property type="match status" value="1"/>
</dbReference>
<dbReference type="GO" id="GO:0016747">
    <property type="term" value="F:acyltransferase activity, transferring groups other than amino-acyl groups"/>
    <property type="evidence" value="ECO:0007669"/>
    <property type="project" value="InterPro"/>
</dbReference>
<dbReference type="PANTHER" id="PTHR20958">
    <property type="entry name" value="GLYCINE N-ACYLTRANSFERASE-LIKE PROTEIN"/>
    <property type="match status" value="1"/>
</dbReference>
<organism evidence="2 3">
    <name type="scientific">Elysia chlorotica</name>
    <name type="common">Eastern emerald elysia</name>
    <name type="synonym">Sea slug</name>
    <dbReference type="NCBI Taxonomy" id="188477"/>
    <lineage>
        <taxon>Eukaryota</taxon>
        <taxon>Metazoa</taxon>
        <taxon>Spiralia</taxon>
        <taxon>Lophotrochozoa</taxon>
        <taxon>Mollusca</taxon>
        <taxon>Gastropoda</taxon>
        <taxon>Heterobranchia</taxon>
        <taxon>Euthyneura</taxon>
        <taxon>Panpulmonata</taxon>
        <taxon>Sacoglossa</taxon>
        <taxon>Placobranchoidea</taxon>
        <taxon>Plakobranchidae</taxon>
        <taxon>Elysia</taxon>
    </lineage>
</organism>
<dbReference type="EMBL" id="RQTK01000362">
    <property type="protein sequence ID" value="RUS80975.1"/>
    <property type="molecule type" value="Genomic_DNA"/>
</dbReference>
<dbReference type="Pfam" id="PF08445">
    <property type="entry name" value="FR47"/>
    <property type="match status" value="1"/>
</dbReference>
<dbReference type="PROSITE" id="PS51186">
    <property type="entry name" value="GNAT"/>
    <property type="match status" value="1"/>
</dbReference>
<dbReference type="Proteomes" id="UP000271974">
    <property type="component" value="Unassembled WGS sequence"/>
</dbReference>
<dbReference type="InterPro" id="IPR013653">
    <property type="entry name" value="GCN5-like_dom"/>
</dbReference>
<dbReference type="OrthoDB" id="61870at2759"/>
<evidence type="ECO:0000259" key="1">
    <source>
        <dbReference type="PROSITE" id="PS51186"/>
    </source>
</evidence>
<accession>A0A433THB5</accession>
<keyword evidence="3" id="KW-1185">Reference proteome</keyword>
<dbReference type="InterPro" id="IPR000182">
    <property type="entry name" value="GNAT_dom"/>
</dbReference>
<protein>
    <recommendedName>
        <fullName evidence="1">N-acetyltransferase domain-containing protein</fullName>
    </recommendedName>
</protein>
<gene>
    <name evidence="2" type="ORF">EGW08_011250</name>
</gene>
<proteinExistence type="predicted"/>
<evidence type="ECO:0000313" key="3">
    <source>
        <dbReference type="Proteomes" id="UP000271974"/>
    </source>
</evidence>
<dbReference type="PANTHER" id="PTHR20958:SF6">
    <property type="entry name" value="GLYCINE N-ACYLTRANSFERASE-LIKE PROTEIN"/>
    <property type="match status" value="1"/>
</dbReference>
<dbReference type="Gene3D" id="3.40.630.30">
    <property type="match status" value="1"/>
</dbReference>
<name>A0A433THB5_ELYCH</name>